<accession>A0ABD2AD54</accession>
<gene>
    <name evidence="1" type="ORF">V1478_012430</name>
</gene>
<evidence type="ECO:0000313" key="2">
    <source>
        <dbReference type="Proteomes" id="UP001607302"/>
    </source>
</evidence>
<name>A0ABD2AD54_VESSQ</name>
<proteinExistence type="predicted"/>
<reference evidence="1 2" key="1">
    <citation type="journal article" date="2024" name="Ann. Entomol. Soc. Am.">
        <title>Genomic analyses of the southern and eastern yellowjacket wasps (Hymenoptera: Vespidae) reveal evolutionary signatures of social life.</title>
        <authorList>
            <person name="Catto M.A."/>
            <person name="Caine P.B."/>
            <person name="Orr S.E."/>
            <person name="Hunt B.G."/>
            <person name="Goodisman M.A.D."/>
        </authorList>
    </citation>
    <scope>NUCLEOTIDE SEQUENCE [LARGE SCALE GENOMIC DNA]</scope>
    <source>
        <strain evidence="1">233</strain>
        <tissue evidence="1">Head and thorax</tissue>
    </source>
</reference>
<keyword evidence="2" id="KW-1185">Reference proteome</keyword>
<organism evidence="1 2">
    <name type="scientific">Vespula squamosa</name>
    <name type="common">Southern yellow jacket</name>
    <name type="synonym">Wasp</name>
    <dbReference type="NCBI Taxonomy" id="30214"/>
    <lineage>
        <taxon>Eukaryota</taxon>
        <taxon>Metazoa</taxon>
        <taxon>Ecdysozoa</taxon>
        <taxon>Arthropoda</taxon>
        <taxon>Hexapoda</taxon>
        <taxon>Insecta</taxon>
        <taxon>Pterygota</taxon>
        <taxon>Neoptera</taxon>
        <taxon>Endopterygota</taxon>
        <taxon>Hymenoptera</taxon>
        <taxon>Apocrita</taxon>
        <taxon>Aculeata</taxon>
        <taxon>Vespoidea</taxon>
        <taxon>Vespidae</taxon>
        <taxon>Vespinae</taxon>
        <taxon>Vespula</taxon>
    </lineage>
</organism>
<dbReference type="EMBL" id="JAUDFV010000152">
    <property type="protein sequence ID" value="KAL2718554.1"/>
    <property type="molecule type" value="Genomic_DNA"/>
</dbReference>
<comment type="caution">
    <text evidence="1">The sequence shown here is derived from an EMBL/GenBank/DDBJ whole genome shotgun (WGS) entry which is preliminary data.</text>
</comment>
<evidence type="ECO:0000313" key="1">
    <source>
        <dbReference type="EMBL" id="KAL2718554.1"/>
    </source>
</evidence>
<protein>
    <submittedName>
        <fullName evidence="1">Uncharacterized protein</fullName>
    </submittedName>
</protein>
<sequence>MNGYSRSHNYLALPLCLSRNVCGDCGMCIVYETLVYSDRFFWAKLPMRKSLWQNRSYVLRIALTSGNSLLRIVSRMQKNSWQMVESLTWFDTLAYANATALLIV</sequence>
<dbReference type="AlphaFoldDB" id="A0ABD2AD54"/>
<dbReference type="Proteomes" id="UP001607302">
    <property type="component" value="Unassembled WGS sequence"/>
</dbReference>